<feature type="compositionally biased region" description="Acidic residues" evidence="1">
    <location>
        <begin position="105"/>
        <end position="114"/>
    </location>
</feature>
<dbReference type="Gene3D" id="2.160.20.10">
    <property type="entry name" value="Single-stranded right-handed beta-helix, Pectin lyase-like"/>
    <property type="match status" value="1"/>
</dbReference>
<dbReference type="EMBL" id="RBCJ01000006">
    <property type="protein sequence ID" value="RKN76951.1"/>
    <property type="molecule type" value="Genomic_DNA"/>
</dbReference>
<gene>
    <name evidence="2" type="ORF">D7Z94_24550</name>
</gene>
<organism evidence="2 3">
    <name type="scientific">Ulvibacterium marinum</name>
    <dbReference type="NCBI Taxonomy" id="2419782"/>
    <lineage>
        <taxon>Bacteria</taxon>
        <taxon>Pseudomonadati</taxon>
        <taxon>Bacteroidota</taxon>
        <taxon>Flavobacteriia</taxon>
        <taxon>Flavobacteriales</taxon>
        <taxon>Flavobacteriaceae</taxon>
        <taxon>Ulvibacterium</taxon>
    </lineage>
</organism>
<accession>A0A3B0BWP4</accession>
<protein>
    <recommendedName>
        <fullName evidence="4">DUF1565 domain-containing protein</fullName>
    </recommendedName>
</protein>
<evidence type="ECO:0000313" key="2">
    <source>
        <dbReference type="EMBL" id="RKN76951.1"/>
    </source>
</evidence>
<dbReference type="RefSeq" id="WP_120714297.1">
    <property type="nucleotide sequence ID" value="NZ_RBCJ01000006.1"/>
</dbReference>
<dbReference type="InterPro" id="IPR012334">
    <property type="entry name" value="Pectin_lyas_fold"/>
</dbReference>
<keyword evidence="3" id="KW-1185">Reference proteome</keyword>
<reference evidence="2 3" key="1">
    <citation type="submission" date="2018-10" db="EMBL/GenBank/DDBJ databases">
        <title>Ulvibacterium marinum gen. nov., sp. nov., a novel marine bacterium of the family Flavobacteriaceae, isolated from a culture of the green alga Ulva prolifera.</title>
        <authorList>
            <person name="Zhang Z."/>
        </authorList>
    </citation>
    <scope>NUCLEOTIDE SEQUENCE [LARGE SCALE GENOMIC DNA]</scope>
    <source>
        <strain evidence="2 3">CCMM003</strain>
    </source>
</reference>
<dbReference type="SUPFAM" id="SSF51126">
    <property type="entry name" value="Pectin lyase-like"/>
    <property type="match status" value="1"/>
</dbReference>
<feature type="region of interest" description="Disordered" evidence="1">
    <location>
        <begin position="100"/>
        <end position="124"/>
    </location>
</feature>
<proteinExistence type="predicted"/>
<dbReference type="SMART" id="SM00710">
    <property type="entry name" value="PbH1"/>
    <property type="match status" value="6"/>
</dbReference>
<dbReference type="AlphaFoldDB" id="A0A3B0BWP4"/>
<dbReference type="InterPro" id="IPR011050">
    <property type="entry name" value="Pectin_lyase_fold/virulence"/>
</dbReference>
<dbReference type="InterPro" id="IPR006626">
    <property type="entry name" value="PbH1"/>
</dbReference>
<name>A0A3B0BWP4_9FLAO</name>
<evidence type="ECO:0000256" key="1">
    <source>
        <dbReference type="SAM" id="MobiDB-lite"/>
    </source>
</evidence>
<evidence type="ECO:0008006" key="4">
    <source>
        <dbReference type="Google" id="ProtNLM"/>
    </source>
</evidence>
<dbReference type="Proteomes" id="UP000276603">
    <property type="component" value="Unassembled WGS sequence"/>
</dbReference>
<evidence type="ECO:0000313" key="3">
    <source>
        <dbReference type="Proteomes" id="UP000276603"/>
    </source>
</evidence>
<sequence>MNLNTYSPLKVFALIICLILGVSCSKDSDLLSDYVLADASEGLELRRFVVDDFYSYSSSNSITLDVLENDQFDEDDSVEIIETSDPENGEVAVNEDNTITYTPDETNETTDSTEDTNVPEADNNISDTFTYTTEVVEEDGTVTTETGNVTLGSGNRAPISGANVYYVTVNGNSGNNGKSEASSWNIVHAFKSAKAGDVIHIKSGNYGSVNLSVGNSGTSSSPIKFIGYSNTPGDILANQGSTFEYGDAIDSSAMPLIQGNRGSGEYLGTGINSNKAYIEISNIQIRYYEYGLSFSGNNCVIDNIISVDMGNFDPNQNPARHDVTKSPYEGYGIRSNGDFCTIKNCYVANVGAQGYTFQGASNGIHSYNRIYIDNDINPCDYYYLLLKGSNNNEVRNIHVERVGDLAHPGHGLIAKYEANNNNFYDCTIVNTTLEVSRNGTTDNNFYNCDINGKNLDGGILVRDGAHHNNFYDCDVVDSSGIIFYSLPTPSDIQTADLNAGRDNFFKRCTVSGTDKNGRGGIHFLGWFKSSINTYGAYDNTFDECSFNNIPSLFVVDRPNRGTELVNCGFTNISELRTNASGNNGVSLDFSEEGSQLNNTGFSF</sequence>
<comment type="caution">
    <text evidence="2">The sequence shown here is derived from an EMBL/GenBank/DDBJ whole genome shotgun (WGS) entry which is preliminary data.</text>
</comment>
<dbReference type="OrthoDB" id="8737820at2"/>